<dbReference type="CDD" id="cd07503">
    <property type="entry name" value="HAD_HisB-N"/>
    <property type="match status" value="1"/>
</dbReference>
<evidence type="ECO:0000256" key="1">
    <source>
        <dbReference type="ARBA" id="ARBA00004496"/>
    </source>
</evidence>
<dbReference type="Proteomes" id="UP001501207">
    <property type="component" value="Unassembled WGS sequence"/>
</dbReference>
<comment type="subcellular location">
    <subcellularLocation>
        <location evidence="1 7">Cytoplasm</location>
    </subcellularLocation>
</comment>
<sequence>MNKAIFIDKDGTLIEDVPYNVNPGRIRLEDHAAEGLRMLQEEGFLLIVASNQPGVALGYFGEHHLLQVNEKIRSLLLPCGVYISGFYYCPHTPEGRIKKYACRCGCRKPAPGLLLAAADALDIDTSRSWMIGDILHDVEAGKRAGCHAVLIDNGHETVWDTTGPYRRPDARAGDIRAAAELILRRQAHHKQTAVAQ</sequence>
<dbReference type="InterPro" id="IPR006549">
    <property type="entry name" value="HAD-SF_hydro_IIIA"/>
</dbReference>
<dbReference type="Pfam" id="PF13242">
    <property type="entry name" value="Hydrolase_like"/>
    <property type="match status" value="1"/>
</dbReference>
<dbReference type="PANTHER" id="PTHR42891:SF1">
    <property type="entry name" value="D-GLYCERO-BETA-D-MANNO-HEPTOSE-1,7-BISPHOSPHATE 7-PHOSPHATASE"/>
    <property type="match status" value="1"/>
</dbReference>
<evidence type="ECO:0000313" key="9">
    <source>
        <dbReference type="Proteomes" id="UP001501207"/>
    </source>
</evidence>
<dbReference type="InterPro" id="IPR023214">
    <property type="entry name" value="HAD_sf"/>
</dbReference>
<organism evidence="8 9">
    <name type="scientific">Compostibacter hankyongensis</name>
    <dbReference type="NCBI Taxonomy" id="1007089"/>
    <lineage>
        <taxon>Bacteria</taxon>
        <taxon>Pseudomonadati</taxon>
        <taxon>Bacteroidota</taxon>
        <taxon>Chitinophagia</taxon>
        <taxon>Chitinophagales</taxon>
        <taxon>Chitinophagaceae</taxon>
        <taxon>Compostibacter</taxon>
    </lineage>
</organism>
<dbReference type="InterPro" id="IPR036412">
    <property type="entry name" value="HAD-like_sf"/>
</dbReference>
<gene>
    <name evidence="8" type="ORF">GCM10023143_21750</name>
</gene>
<dbReference type="EC" id="3.1.3.-" evidence="7"/>
<evidence type="ECO:0000256" key="3">
    <source>
        <dbReference type="ARBA" id="ARBA00022723"/>
    </source>
</evidence>
<evidence type="ECO:0000256" key="4">
    <source>
        <dbReference type="ARBA" id="ARBA00022801"/>
    </source>
</evidence>
<comment type="similarity">
    <text evidence="7">Belongs to the gmhB family.</text>
</comment>
<keyword evidence="4 7" id="KW-0378">Hydrolase</keyword>
<accession>A0ABP8FW86</accession>
<evidence type="ECO:0000313" key="8">
    <source>
        <dbReference type="EMBL" id="GAA4312205.1"/>
    </source>
</evidence>
<proteinExistence type="inferred from homology"/>
<dbReference type="RefSeq" id="WP_344979150.1">
    <property type="nucleotide sequence ID" value="NZ_BAABFN010000005.1"/>
</dbReference>
<dbReference type="InterPro" id="IPR006543">
    <property type="entry name" value="Histidinol-phos"/>
</dbReference>
<evidence type="ECO:0000256" key="7">
    <source>
        <dbReference type="PIRNR" id="PIRNR004682"/>
    </source>
</evidence>
<keyword evidence="3" id="KW-0479">Metal-binding</keyword>
<evidence type="ECO:0000256" key="5">
    <source>
        <dbReference type="ARBA" id="ARBA00023277"/>
    </source>
</evidence>
<reference evidence="9" key="1">
    <citation type="journal article" date="2019" name="Int. J. Syst. Evol. Microbiol.">
        <title>The Global Catalogue of Microorganisms (GCM) 10K type strain sequencing project: providing services to taxonomists for standard genome sequencing and annotation.</title>
        <authorList>
            <consortium name="The Broad Institute Genomics Platform"/>
            <consortium name="The Broad Institute Genome Sequencing Center for Infectious Disease"/>
            <person name="Wu L."/>
            <person name="Ma J."/>
        </authorList>
    </citation>
    <scope>NUCLEOTIDE SEQUENCE [LARGE SCALE GENOMIC DNA]</scope>
    <source>
        <strain evidence="9">JCM 17664</strain>
    </source>
</reference>
<keyword evidence="5 7" id="KW-0119">Carbohydrate metabolism</keyword>
<dbReference type="EMBL" id="BAABFN010000005">
    <property type="protein sequence ID" value="GAA4312205.1"/>
    <property type="molecule type" value="Genomic_DNA"/>
</dbReference>
<dbReference type="GO" id="GO:0016787">
    <property type="term" value="F:hydrolase activity"/>
    <property type="evidence" value="ECO:0007669"/>
    <property type="project" value="UniProtKB-KW"/>
</dbReference>
<dbReference type="NCBIfam" id="TIGR01656">
    <property type="entry name" value="Histidinol-ppas"/>
    <property type="match status" value="1"/>
</dbReference>
<dbReference type="PANTHER" id="PTHR42891">
    <property type="entry name" value="D-GLYCERO-BETA-D-MANNO-HEPTOSE-1,7-BISPHOSPHATE 7-PHOSPHATASE"/>
    <property type="match status" value="1"/>
</dbReference>
<dbReference type="NCBIfam" id="TIGR01662">
    <property type="entry name" value="HAD-SF-IIIA"/>
    <property type="match status" value="1"/>
</dbReference>
<keyword evidence="2 7" id="KW-0963">Cytoplasm</keyword>
<evidence type="ECO:0000256" key="6">
    <source>
        <dbReference type="ARBA" id="ARBA00031828"/>
    </source>
</evidence>
<dbReference type="InterPro" id="IPR004446">
    <property type="entry name" value="Heptose_bisP_phosphatase"/>
</dbReference>
<protein>
    <recommendedName>
        <fullName evidence="6 7">D,D-heptose 1,7-bisphosphate phosphatase</fullName>
        <ecNumber evidence="7">3.1.3.-</ecNumber>
    </recommendedName>
</protein>
<dbReference type="Gene3D" id="3.40.50.1000">
    <property type="entry name" value="HAD superfamily/HAD-like"/>
    <property type="match status" value="1"/>
</dbReference>
<dbReference type="PIRSF" id="PIRSF004682">
    <property type="entry name" value="GmhB"/>
    <property type="match status" value="1"/>
</dbReference>
<comment type="caution">
    <text evidence="8">The sequence shown here is derived from an EMBL/GenBank/DDBJ whole genome shotgun (WGS) entry which is preliminary data.</text>
</comment>
<dbReference type="SUPFAM" id="SSF56784">
    <property type="entry name" value="HAD-like"/>
    <property type="match status" value="1"/>
</dbReference>
<evidence type="ECO:0000256" key="2">
    <source>
        <dbReference type="ARBA" id="ARBA00022490"/>
    </source>
</evidence>
<name>A0ABP8FW86_9BACT</name>
<keyword evidence="9" id="KW-1185">Reference proteome</keyword>